<name>A0A6A6WV45_9PLEO</name>
<keyword evidence="3" id="KW-1185">Reference proteome</keyword>
<feature type="compositionally biased region" description="Polar residues" evidence="1">
    <location>
        <begin position="172"/>
        <end position="191"/>
    </location>
</feature>
<proteinExistence type="predicted"/>
<feature type="compositionally biased region" description="Low complexity" evidence="1">
    <location>
        <begin position="18"/>
        <end position="32"/>
    </location>
</feature>
<protein>
    <submittedName>
        <fullName evidence="2">Uncharacterized protein</fullName>
    </submittedName>
</protein>
<dbReference type="Proteomes" id="UP000799757">
    <property type="component" value="Unassembled WGS sequence"/>
</dbReference>
<reference evidence="2" key="1">
    <citation type="journal article" date="2020" name="Stud. Mycol.">
        <title>101 Dothideomycetes genomes: a test case for predicting lifestyles and emergence of pathogens.</title>
        <authorList>
            <person name="Haridas S."/>
            <person name="Albert R."/>
            <person name="Binder M."/>
            <person name="Bloem J."/>
            <person name="Labutti K."/>
            <person name="Salamov A."/>
            <person name="Andreopoulos B."/>
            <person name="Baker S."/>
            <person name="Barry K."/>
            <person name="Bills G."/>
            <person name="Bluhm B."/>
            <person name="Cannon C."/>
            <person name="Castanera R."/>
            <person name="Culley D."/>
            <person name="Daum C."/>
            <person name="Ezra D."/>
            <person name="Gonzalez J."/>
            <person name="Henrissat B."/>
            <person name="Kuo A."/>
            <person name="Liang C."/>
            <person name="Lipzen A."/>
            <person name="Lutzoni F."/>
            <person name="Magnuson J."/>
            <person name="Mondo S."/>
            <person name="Nolan M."/>
            <person name="Ohm R."/>
            <person name="Pangilinan J."/>
            <person name="Park H.-J."/>
            <person name="Ramirez L."/>
            <person name="Alfaro M."/>
            <person name="Sun H."/>
            <person name="Tritt A."/>
            <person name="Yoshinaga Y."/>
            <person name="Zwiers L.-H."/>
            <person name="Turgeon B."/>
            <person name="Goodwin S."/>
            <person name="Spatafora J."/>
            <person name="Crous P."/>
            <person name="Grigoriev I."/>
        </authorList>
    </citation>
    <scope>NUCLEOTIDE SEQUENCE</scope>
    <source>
        <strain evidence="2">CBS 109.77</strain>
    </source>
</reference>
<evidence type="ECO:0000313" key="2">
    <source>
        <dbReference type="EMBL" id="KAF2787952.1"/>
    </source>
</evidence>
<evidence type="ECO:0000313" key="3">
    <source>
        <dbReference type="Proteomes" id="UP000799757"/>
    </source>
</evidence>
<accession>A0A6A6WV45</accession>
<feature type="region of interest" description="Disordered" evidence="1">
    <location>
        <begin position="167"/>
        <end position="196"/>
    </location>
</feature>
<evidence type="ECO:0000256" key="1">
    <source>
        <dbReference type="SAM" id="MobiDB-lite"/>
    </source>
</evidence>
<sequence>MDEVFRFAALKARKKRSQSSPSPTIYSSIPSSTKALSFWGPETWPDSAIPGPMLTASTWKDRSPIAQDMARSVESLVTINSSVLGPEINQPSRNQVHEAILQALHFPDTLSSPPMGSSAIDYRVSPPNLDATQPYSNEIFDPTPTAPHPDYETKAFVRRENPKLKMRRLRQGPSTQSIYSNPSSTPTSLSVHSAAPSVMSSTHTSVERASWSIGVHYVNDARTGLGRWGHNE</sequence>
<feature type="region of interest" description="Disordered" evidence="1">
    <location>
        <begin position="12"/>
        <end position="32"/>
    </location>
</feature>
<dbReference type="AlphaFoldDB" id="A0A6A6WV45"/>
<dbReference type="EMBL" id="MU002262">
    <property type="protein sequence ID" value="KAF2787952.1"/>
    <property type="molecule type" value="Genomic_DNA"/>
</dbReference>
<gene>
    <name evidence="2" type="ORF">K505DRAFT_118732</name>
</gene>
<organism evidence="2 3">
    <name type="scientific">Melanomma pulvis-pyrius CBS 109.77</name>
    <dbReference type="NCBI Taxonomy" id="1314802"/>
    <lineage>
        <taxon>Eukaryota</taxon>
        <taxon>Fungi</taxon>
        <taxon>Dikarya</taxon>
        <taxon>Ascomycota</taxon>
        <taxon>Pezizomycotina</taxon>
        <taxon>Dothideomycetes</taxon>
        <taxon>Pleosporomycetidae</taxon>
        <taxon>Pleosporales</taxon>
        <taxon>Melanommataceae</taxon>
        <taxon>Melanomma</taxon>
    </lineage>
</organism>